<name>A0A5D9C948_9SPHN</name>
<keyword evidence="6" id="KW-0411">Iron-sulfur</keyword>
<keyword evidence="5" id="KW-0408">Iron</keyword>
<evidence type="ECO:0000256" key="6">
    <source>
        <dbReference type="ARBA" id="ARBA00023014"/>
    </source>
</evidence>
<dbReference type="PANTHER" id="PTHR21266:SF60">
    <property type="entry name" value="3-KETOSTEROID-9-ALPHA-MONOOXYGENASE, OXYGENASE COMPONENT"/>
    <property type="match status" value="1"/>
</dbReference>
<dbReference type="InterPro" id="IPR017941">
    <property type="entry name" value="Rieske_2Fe-2S"/>
</dbReference>
<evidence type="ECO:0000259" key="8">
    <source>
        <dbReference type="PROSITE" id="PS51296"/>
    </source>
</evidence>
<dbReference type="PROSITE" id="PS51296">
    <property type="entry name" value="RIESKE"/>
    <property type="match status" value="1"/>
</dbReference>
<feature type="domain" description="Rieske" evidence="8">
    <location>
        <begin position="54"/>
        <end position="159"/>
    </location>
</feature>
<dbReference type="Pfam" id="PF00355">
    <property type="entry name" value="Rieske"/>
    <property type="match status" value="1"/>
</dbReference>
<protein>
    <submittedName>
        <fullName evidence="9">Rieske 2Fe-2S domain-containing protein</fullName>
    </submittedName>
</protein>
<dbReference type="InterPro" id="IPR050584">
    <property type="entry name" value="Cholesterol_7-desaturase"/>
</dbReference>
<sequence>MQALRTENGWPSVRRYARGSPPARRHTMNEMSPIELPPIPMSHRDHTVGFGKGWYCVAESAEISADTLLPVSYFDRELIVFRDKNGDAKVSDAYCPHLGAHLASADGCIDQGEIVCPFHKWRFDATSGKCNSIPYTKFVPPQAKLSFYPTMEMNGMVLMWWHNAGAEPEAKPYNVIEAHSDKVWLPAFERSFETTVPLRDLHENIFDTAHIQQLHRSNGMPEIADVVRHDFGLEVNFEAMPDGERTAIHFMQFNFSGMSMVSHVVLGTGYGFCQNNTITPIDRERSLMRIRMFMLDTGSPEMNEQIGKAFAARVMTEIDQDMKVLNFKKHLERPLICAGDGPIMKWREYAEELMAA</sequence>
<dbReference type="GO" id="GO:0046872">
    <property type="term" value="F:metal ion binding"/>
    <property type="evidence" value="ECO:0007669"/>
    <property type="project" value="UniProtKB-KW"/>
</dbReference>
<dbReference type="GO" id="GO:0016491">
    <property type="term" value="F:oxidoreductase activity"/>
    <property type="evidence" value="ECO:0007669"/>
    <property type="project" value="UniProtKB-KW"/>
</dbReference>
<keyword evidence="4" id="KW-0560">Oxidoreductase</keyword>
<evidence type="ECO:0000313" key="9">
    <source>
        <dbReference type="EMBL" id="TZG27787.1"/>
    </source>
</evidence>
<comment type="cofactor">
    <cofactor evidence="1">
        <name>Fe cation</name>
        <dbReference type="ChEBI" id="CHEBI:24875"/>
    </cofactor>
</comment>
<evidence type="ECO:0000256" key="5">
    <source>
        <dbReference type="ARBA" id="ARBA00023004"/>
    </source>
</evidence>
<dbReference type="SUPFAM" id="SSF55961">
    <property type="entry name" value="Bet v1-like"/>
    <property type="match status" value="1"/>
</dbReference>
<evidence type="ECO:0000256" key="2">
    <source>
        <dbReference type="ARBA" id="ARBA00022714"/>
    </source>
</evidence>
<dbReference type="InterPro" id="IPR045605">
    <property type="entry name" value="KshA-like_C"/>
</dbReference>
<feature type="region of interest" description="Disordered" evidence="7">
    <location>
        <begin position="1"/>
        <end position="29"/>
    </location>
</feature>
<evidence type="ECO:0000256" key="7">
    <source>
        <dbReference type="SAM" id="MobiDB-lite"/>
    </source>
</evidence>
<dbReference type="Proteomes" id="UP000322077">
    <property type="component" value="Unassembled WGS sequence"/>
</dbReference>
<dbReference type="InterPro" id="IPR036922">
    <property type="entry name" value="Rieske_2Fe-2S_sf"/>
</dbReference>
<dbReference type="SUPFAM" id="SSF50022">
    <property type="entry name" value="ISP domain"/>
    <property type="match status" value="1"/>
</dbReference>
<evidence type="ECO:0000256" key="1">
    <source>
        <dbReference type="ARBA" id="ARBA00001962"/>
    </source>
</evidence>
<accession>A0A5D9C948</accession>
<dbReference type="Gene3D" id="3.90.380.10">
    <property type="entry name" value="Naphthalene 1,2-dioxygenase Alpha Subunit, Chain A, domain 1"/>
    <property type="match status" value="1"/>
</dbReference>
<evidence type="ECO:0000313" key="10">
    <source>
        <dbReference type="Proteomes" id="UP000322077"/>
    </source>
</evidence>
<evidence type="ECO:0000256" key="3">
    <source>
        <dbReference type="ARBA" id="ARBA00022723"/>
    </source>
</evidence>
<organism evidence="9 10">
    <name type="scientific">Sphingomonas montanisoli</name>
    <dbReference type="NCBI Taxonomy" id="2606412"/>
    <lineage>
        <taxon>Bacteria</taxon>
        <taxon>Pseudomonadati</taxon>
        <taxon>Pseudomonadota</taxon>
        <taxon>Alphaproteobacteria</taxon>
        <taxon>Sphingomonadales</taxon>
        <taxon>Sphingomonadaceae</taxon>
        <taxon>Sphingomonas</taxon>
    </lineage>
</organism>
<keyword evidence="3" id="KW-0479">Metal-binding</keyword>
<dbReference type="GO" id="GO:0051537">
    <property type="term" value="F:2 iron, 2 sulfur cluster binding"/>
    <property type="evidence" value="ECO:0007669"/>
    <property type="project" value="UniProtKB-KW"/>
</dbReference>
<comment type="caution">
    <text evidence="9">The sequence shown here is derived from an EMBL/GenBank/DDBJ whole genome shotgun (WGS) entry which is preliminary data.</text>
</comment>
<dbReference type="AlphaFoldDB" id="A0A5D9C948"/>
<evidence type="ECO:0000256" key="4">
    <source>
        <dbReference type="ARBA" id="ARBA00023002"/>
    </source>
</evidence>
<proteinExistence type="predicted"/>
<dbReference type="PANTHER" id="PTHR21266">
    <property type="entry name" value="IRON-SULFUR DOMAIN CONTAINING PROTEIN"/>
    <property type="match status" value="1"/>
</dbReference>
<keyword evidence="2" id="KW-0001">2Fe-2S</keyword>
<dbReference type="GO" id="GO:0005737">
    <property type="term" value="C:cytoplasm"/>
    <property type="evidence" value="ECO:0007669"/>
    <property type="project" value="TreeGrafter"/>
</dbReference>
<dbReference type="Gene3D" id="2.102.10.10">
    <property type="entry name" value="Rieske [2Fe-2S] iron-sulphur domain"/>
    <property type="match status" value="1"/>
</dbReference>
<gene>
    <name evidence="9" type="ORF">FYJ91_09490</name>
</gene>
<dbReference type="EMBL" id="VTOU01000002">
    <property type="protein sequence ID" value="TZG27787.1"/>
    <property type="molecule type" value="Genomic_DNA"/>
</dbReference>
<keyword evidence="10" id="KW-1185">Reference proteome</keyword>
<dbReference type="GO" id="GO:0008203">
    <property type="term" value="P:cholesterol metabolic process"/>
    <property type="evidence" value="ECO:0007669"/>
    <property type="project" value="InterPro"/>
</dbReference>
<reference evidence="9 10" key="1">
    <citation type="submission" date="2019-08" db="EMBL/GenBank/DDBJ databases">
        <authorList>
            <person name="Wang G."/>
            <person name="Xu Z."/>
        </authorList>
    </citation>
    <scope>NUCLEOTIDE SEQUENCE [LARGE SCALE GENOMIC DNA]</scope>
    <source>
        <strain evidence="9 10">ZX</strain>
    </source>
</reference>
<dbReference type="Pfam" id="PF19298">
    <property type="entry name" value="KshA_C"/>
    <property type="match status" value="1"/>
</dbReference>